<dbReference type="PATRIC" id="fig|445710.3.peg.1797"/>
<accession>A0A160N190</accession>
<dbReference type="RefSeq" id="WP_063672174.1">
    <property type="nucleotide sequence ID" value="NZ_CP014841.1"/>
</dbReference>
<dbReference type="InterPro" id="IPR000160">
    <property type="entry name" value="GGDEF_dom"/>
</dbReference>
<name>A0A160N190_9GAMM</name>
<dbReference type="InterPro" id="IPR035919">
    <property type="entry name" value="EAL_sf"/>
</dbReference>
<dbReference type="SMART" id="SM00052">
    <property type="entry name" value="EAL"/>
    <property type="match status" value="1"/>
</dbReference>
<dbReference type="Proteomes" id="UP000077255">
    <property type="component" value="Chromosome"/>
</dbReference>
<dbReference type="Pfam" id="PF00563">
    <property type="entry name" value="EAL"/>
    <property type="match status" value="1"/>
</dbReference>
<dbReference type="Gene3D" id="3.20.20.450">
    <property type="entry name" value="EAL domain"/>
    <property type="match status" value="1"/>
</dbReference>
<dbReference type="PANTHER" id="PTHR33121">
    <property type="entry name" value="CYCLIC DI-GMP PHOSPHODIESTERASE PDEF"/>
    <property type="match status" value="1"/>
</dbReference>
<dbReference type="EMBL" id="CP014841">
    <property type="protein sequence ID" value="AND69254.1"/>
    <property type="molecule type" value="Genomic_DNA"/>
</dbReference>
<dbReference type="SUPFAM" id="SSF141868">
    <property type="entry name" value="EAL domain-like"/>
    <property type="match status" value="1"/>
</dbReference>
<evidence type="ECO:0008006" key="5">
    <source>
        <dbReference type="Google" id="ProtNLM"/>
    </source>
</evidence>
<dbReference type="CDD" id="cd01948">
    <property type="entry name" value="EAL"/>
    <property type="match status" value="1"/>
</dbReference>
<dbReference type="Pfam" id="PF00990">
    <property type="entry name" value="GGDEF"/>
    <property type="match status" value="1"/>
</dbReference>
<proteinExistence type="predicted"/>
<evidence type="ECO:0000313" key="4">
    <source>
        <dbReference type="Proteomes" id="UP000077255"/>
    </source>
</evidence>
<dbReference type="AlphaFoldDB" id="A0A160N190"/>
<dbReference type="PROSITE" id="PS50883">
    <property type="entry name" value="EAL"/>
    <property type="match status" value="1"/>
</dbReference>
<organism evidence="3 4">
    <name type="scientific">Dyella thiooxydans</name>
    <dbReference type="NCBI Taxonomy" id="445710"/>
    <lineage>
        <taxon>Bacteria</taxon>
        <taxon>Pseudomonadati</taxon>
        <taxon>Pseudomonadota</taxon>
        <taxon>Gammaproteobacteria</taxon>
        <taxon>Lysobacterales</taxon>
        <taxon>Rhodanobacteraceae</taxon>
        <taxon>Dyella</taxon>
    </lineage>
</organism>
<dbReference type="InterPro" id="IPR043128">
    <property type="entry name" value="Rev_trsase/Diguanyl_cyclase"/>
</dbReference>
<dbReference type="OrthoDB" id="9812358at2"/>
<dbReference type="PANTHER" id="PTHR33121:SF70">
    <property type="entry name" value="SIGNALING PROTEIN YKOW"/>
    <property type="match status" value="1"/>
</dbReference>
<keyword evidence="4" id="KW-1185">Reference proteome</keyword>
<evidence type="ECO:0000259" key="1">
    <source>
        <dbReference type="PROSITE" id="PS50883"/>
    </source>
</evidence>
<dbReference type="Gene3D" id="3.30.70.270">
    <property type="match status" value="1"/>
</dbReference>
<evidence type="ECO:0000313" key="3">
    <source>
        <dbReference type="EMBL" id="AND69254.1"/>
    </source>
</evidence>
<evidence type="ECO:0000259" key="2">
    <source>
        <dbReference type="PROSITE" id="PS50887"/>
    </source>
</evidence>
<dbReference type="PROSITE" id="PS50887">
    <property type="entry name" value="GGDEF"/>
    <property type="match status" value="1"/>
</dbReference>
<dbReference type="SUPFAM" id="SSF55073">
    <property type="entry name" value="Nucleotide cyclase"/>
    <property type="match status" value="1"/>
</dbReference>
<dbReference type="InterPro" id="IPR001633">
    <property type="entry name" value="EAL_dom"/>
</dbReference>
<dbReference type="InterPro" id="IPR050706">
    <property type="entry name" value="Cyclic-di-GMP_PDE-like"/>
</dbReference>
<feature type="domain" description="EAL" evidence="1">
    <location>
        <begin position="159"/>
        <end position="410"/>
    </location>
</feature>
<reference evidence="3 4" key="1">
    <citation type="submission" date="2016-02" db="EMBL/GenBank/DDBJ databases">
        <title>Complete genome sequencing and analysis of ATSB10, Dyella thiooxydans isolated from rhizosphere soil of sunflower (Helianthus annuus L.).</title>
        <authorList>
            <person name="Lee Y."/>
            <person name="Hwangbo K."/>
            <person name="Chung H."/>
            <person name="Yoo J."/>
            <person name="Kim K.Y."/>
            <person name="Sa T.M."/>
            <person name="Um Y."/>
            <person name="Madhaiyan M."/>
        </authorList>
    </citation>
    <scope>NUCLEOTIDE SEQUENCE [LARGE SCALE GENOMIC DNA]</scope>
    <source>
        <strain evidence="3 4">ATSB10</strain>
    </source>
</reference>
<gene>
    <name evidence="3" type="ORF">ATSB10_18000</name>
</gene>
<dbReference type="NCBIfam" id="TIGR00254">
    <property type="entry name" value="GGDEF"/>
    <property type="match status" value="1"/>
</dbReference>
<dbReference type="SMART" id="SM00267">
    <property type="entry name" value="GGDEF"/>
    <property type="match status" value="1"/>
</dbReference>
<protein>
    <recommendedName>
        <fullName evidence="5">Diguanylate cyclase</fullName>
    </recommendedName>
</protein>
<dbReference type="KEGG" id="dtx:ATSB10_18000"/>
<feature type="domain" description="GGDEF" evidence="2">
    <location>
        <begin position="22"/>
        <end position="155"/>
    </location>
</feature>
<sequence>MLNRDALRSAFEAAILALAGEDRIAAVVLQVEGLRERRLRFGYAAGDAAVEQVLRLIADVLRPLDTALQIGEDRFALLLPGMRNAQHALLAVTRLMQVFEQPVVGRGEPWRARPVMGIALYPDHGDGPEAVLLRADAALDEALRLGEQHAIHDGASDPVVVRYGELHDAIEGNRLAVFLQPILDLQGGGVVGAESLARWPAGGGRVGISPADFVPFAEQSGLIGPLTHWSINATLRHVAQLRSSVGMKFSINLSPRVFDQPGLVEKLTGALEIWGIAPERIVAEVTETALVNDLEQTVRVLRRLRDRGLGVAIDDFGTGYASIAYLRKFQATELKIDISLVRGLEGDARGAKLMRAIIDMAHHLDLVTVAEGIEDPATQALLAGMGCDFGQGHHLGQPIPAGDFVARFGG</sequence>
<dbReference type="InterPro" id="IPR029787">
    <property type="entry name" value="Nucleotide_cyclase"/>
</dbReference>
<dbReference type="STRING" id="445710.ATSB10_18000"/>
<dbReference type="GO" id="GO:0071111">
    <property type="term" value="F:cyclic-guanylate-specific phosphodiesterase activity"/>
    <property type="evidence" value="ECO:0007669"/>
    <property type="project" value="InterPro"/>
</dbReference>